<evidence type="ECO:0000256" key="1">
    <source>
        <dbReference type="ARBA" id="ARBA00022676"/>
    </source>
</evidence>
<dbReference type="Gene3D" id="3.40.50.2000">
    <property type="entry name" value="Glycogen Phosphorylase B"/>
    <property type="match status" value="2"/>
</dbReference>
<dbReference type="Pfam" id="PF01075">
    <property type="entry name" value="Glyco_transf_9"/>
    <property type="match status" value="1"/>
</dbReference>
<proteinExistence type="predicted"/>
<dbReference type="PANTHER" id="PTHR30160:SF7">
    <property type="entry name" value="ADP-HEPTOSE--LPS HEPTOSYLTRANSFERASE 2"/>
    <property type="match status" value="1"/>
</dbReference>
<sequence>MKVLVIQQKMIGDVLTSSILCEAIKKKYPSAELHYLVNSHTVPVVENNPFIDELVLFSSEMEQSKLQFYRFLKEIRKAKYDVVIDVYGKISSNLMSYFSKAPKRISYHKKHTAFLYTQTLERLKKPEHDCSLAIENRLKLLEFLEIPFQEITSKIYLTQAEIASAEAYVTTSNIDFKKPLFMVSVLGSSEAKTYPLDYMASLLDSLVAENKEAQFLFNYIPKQEKEAREVYEHCLPITQKRIFFSVFGKSLREFLAITSHCDAMIGNEGGAINMAKALNIPTFTIFSPSLKMQNWFGEKENKNHKAVHLSEFIPYQEEDFVAAKKKPSKYYLKFTPSYIVQPLHDFIANLSL</sequence>
<dbReference type="InterPro" id="IPR002201">
    <property type="entry name" value="Glyco_trans_9"/>
</dbReference>
<keyword evidence="2 3" id="KW-0808">Transferase</keyword>
<evidence type="ECO:0000256" key="2">
    <source>
        <dbReference type="ARBA" id="ARBA00022679"/>
    </source>
</evidence>
<evidence type="ECO:0000313" key="4">
    <source>
        <dbReference type="Proteomes" id="UP001230915"/>
    </source>
</evidence>
<dbReference type="EMBL" id="JAVHUL010000008">
    <property type="protein sequence ID" value="MDQ7916872.1"/>
    <property type="molecule type" value="Genomic_DNA"/>
</dbReference>
<dbReference type="CDD" id="cd03789">
    <property type="entry name" value="GT9_LPS_heptosyltransferase"/>
    <property type="match status" value="1"/>
</dbReference>
<dbReference type="GO" id="GO:0016757">
    <property type="term" value="F:glycosyltransferase activity"/>
    <property type="evidence" value="ECO:0007669"/>
    <property type="project" value="UniProtKB-KW"/>
</dbReference>
<dbReference type="SUPFAM" id="SSF53756">
    <property type="entry name" value="UDP-Glycosyltransferase/glycogen phosphorylase"/>
    <property type="match status" value="1"/>
</dbReference>
<keyword evidence="4" id="KW-1185">Reference proteome</keyword>
<dbReference type="InterPro" id="IPR051199">
    <property type="entry name" value="LPS_LOS_Heptosyltrfase"/>
</dbReference>
<name>A0ABU0ZZN9_9FLAO</name>
<dbReference type="PANTHER" id="PTHR30160">
    <property type="entry name" value="TETRAACYLDISACCHARIDE 4'-KINASE-RELATED"/>
    <property type="match status" value="1"/>
</dbReference>
<dbReference type="Proteomes" id="UP001230915">
    <property type="component" value="Unassembled WGS sequence"/>
</dbReference>
<evidence type="ECO:0000313" key="3">
    <source>
        <dbReference type="EMBL" id="MDQ7916872.1"/>
    </source>
</evidence>
<accession>A0ABU0ZZN9</accession>
<dbReference type="RefSeq" id="WP_308863534.1">
    <property type="nucleotide sequence ID" value="NZ_JAVHUL010000008.1"/>
</dbReference>
<protein>
    <submittedName>
        <fullName evidence="3">Glycosyltransferase family 9 protein</fullName>
        <ecNumber evidence="3">2.4.-.-</ecNumber>
    </submittedName>
</protein>
<comment type="caution">
    <text evidence="3">The sequence shown here is derived from an EMBL/GenBank/DDBJ whole genome shotgun (WGS) entry which is preliminary data.</text>
</comment>
<dbReference type="EC" id="2.4.-.-" evidence="3"/>
<reference evidence="3 4" key="1">
    <citation type="submission" date="2023-08" db="EMBL/GenBank/DDBJ databases">
        <title>Mesonia sp. MT50, isolated from deep-sea sediment of the Mariana Trench.</title>
        <authorList>
            <person name="Fu H."/>
        </authorList>
    </citation>
    <scope>NUCLEOTIDE SEQUENCE [LARGE SCALE GENOMIC DNA]</scope>
    <source>
        <strain evidence="3 4">MT50</strain>
    </source>
</reference>
<organism evidence="3 4">
    <name type="scientific">Mesonia profundi</name>
    <dbReference type="NCBI Taxonomy" id="3070998"/>
    <lineage>
        <taxon>Bacteria</taxon>
        <taxon>Pseudomonadati</taxon>
        <taxon>Bacteroidota</taxon>
        <taxon>Flavobacteriia</taxon>
        <taxon>Flavobacteriales</taxon>
        <taxon>Flavobacteriaceae</taxon>
        <taxon>Mesonia</taxon>
    </lineage>
</organism>
<keyword evidence="1 3" id="KW-0328">Glycosyltransferase</keyword>
<gene>
    <name evidence="3" type="ORF">RBU60_04740</name>
</gene>